<evidence type="ECO:0000313" key="8">
    <source>
        <dbReference type="RefSeq" id="XP_025063584.1"/>
    </source>
</evidence>
<feature type="chain" id="PRO_5017941952" evidence="6">
    <location>
        <begin position="24"/>
        <end position="233"/>
    </location>
</feature>
<dbReference type="GO" id="GO:0002764">
    <property type="term" value="P:immune response-regulating signaling pathway"/>
    <property type="evidence" value="ECO:0007669"/>
    <property type="project" value="TreeGrafter"/>
</dbReference>
<dbReference type="PANTHER" id="PTHR11738:SF186">
    <property type="entry name" value="OSTEOCLAST-ASSOCIATED IMMUNOGLOBULIN-LIKE RECEPTOR"/>
    <property type="match status" value="1"/>
</dbReference>
<dbReference type="SUPFAM" id="SSF48726">
    <property type="entry name" value="Immunoglobulin"/>
    <property type="match status" value="1"/>
</dbReference>
<dbReference type="Proteomes" id="UP000189705">
    <property type="component" value="Unplaced"/>
</dbReference>
<keyword evidence="7" id="KW-1185">Reference proteome</keyword>
<dbReference type="InParanoid" id="A0A3Q0GUY2"/>
<evidence type="ECO:0000256" key="5">
    <source>
        <dbReference type="SAM" id="Phobius"/>
    </source>
</evidence>
<sequence length="233" mass="25104">MSYILVFILITCALRTHSPMATAAHRASISVAPAGAVVPPRSRVTIHCHCQVRCSRLFLYRDGVAIPVQHTEAQGSGATFIIASTGHRGTSTYTCRYLSINQHPRWSEPSQPIHLQVGEAKPDLRPTGPHQAQELIPPLNPTKETSSSPQTQARSGPRPTGPHRGQESIPPLVQTHSPSPPKEPSSSSQSFTSAAPKLGHQNFTQGNTIRLCLGAGVMLLMSFIVATACNKER</sequence>
<evidence type="ECO:0000313" key="7">
    <source>
        <dbReference type="Proteomes" id="UP000189705"/>
    </source>
</evidence>
<dbReference type="AlphaFoldDB" id="A0A3Q0GUY2"/>
<dbReference type="InterPro" id="IPR050412">
    <property type="entry name" value="Ig-like_Receptors_ImmuneReg"/>
</dbReference>
<keyword evidence="5" id="KW-0472">Membrane</keyword>
<organism evidence="7 8">
    <name type="scientific">Alligator sinensis</name>
    <name type="common">Chinese alligator</name>
    <dbReference type="NCBI Taxonomy" id="38654"/>
    <lineage>
        <taxon>Eukaryota</taxon>
        <taxon>Metazoa</taxon>
        <taxon>Chordata</taxon>
        <taxon>Craniata</taxon>
        <taxon>Vertebrata</taxon>
        <taxon>Euteleostomi</taxon>
        <taxon>Archelosauria</taxon>
        <taxon>Archosauria</taxon>
        <taxon>Crocodylia</taxon>
        <taxon>Alligatoridae</taxon>
        <taxon>Alligatorinae</taxon>
        <taxon>Alligator</taxon>
    </lineage>
</organism>
<keyword evidence="1 6" id="KW-0732">Signal</keyword>
<dbReference type="InterPro" id="IPR013783">
    <property type="entry name" value="Ig-like_fold"/>
</dbReference>
<evidence type="ECO:0000256" key="3">
    <source>
        <dbReference type="ARBA" id="ARBA00023319"/>
    </source>
</evidence>
<accession>A0A3Q0GUY2</accession>
<keyword evidence="5" id="KW-0812">Transmembrane</keyword>
<feature type="region of interest" description="Disordered" evidence="4">
    <location>
        <begin position="120"/>
        <end position="199"/>
    </location>
</feature>
<reference evidence="8" key="1">
    <citation type="submission" date="2025-08" db="UniProtKB">
        <authorList>
            <consortium name="RefSeq"/>
        </authorList>
    </citation>
    <scope>IDENTIFICATION</scope>
</reference>
<dbReference type="PANTHER" id="PTHR11738">
    <property type="entry name" value="MHC CLASS I NK CELL RECEPTOR"/>
    <property type="match status" value="1"/>
</dbReference>
<evidence type="ECO:0000256" key="4">
    <source>
        <dbReference type="SAM" id="MobiDB-lite"/>
    </source>
</evidence>
<feature type="compositionally biased region" description="Low complexity" evidence="4">
    <location>
        <begin position="184"/>
        <end position="193"/>
    </location>
</feature>
<dbReference type="RefSeq" id="XP_025063584.1">
    <property type="nucleotide sequence ID" value="XM_025207799.1"/>
</dbReference>
<proteinExistence type="predicted"/>
<keyword evidence="5" id="KW-1133">Transmembrane helix</keyword>
<dbReference type="GeneID" id="102371049"/>
<evidence type="ECO:0000256" key="6">
    <source>
        <dbReference type="SAM" id="SignalP"/>
    </source>
</evidence>
<feature type="signal peptide" evidence="6">
    <location>
        <begin position="1"/>
        <end position="23"/>
    </location>
</feature>
<keyword evidence="3" id="KW-0393">Immunoglobulin domain</keyword>
<protein>
    <submittedName>
        <fullName evidence="8">Platelet glycoprotein VI-like</fullName>
    </submittedName>
</protein>
<dbReference type="STRING" id="38654.A0A3Q0GUY2"/>
<evidence type="ECO:0000256" key="1">
    <source>
        <dbReference type="ARBA" id="ARBA00022729"/>
    </source>
</evidence>
<feature type="transmembrane region" description="Helical" evidence="5">
    <location>
        <begin position="208"/>
        <end position="229"/>
    </location>
</feature>
<name>A0A3Q0GUY2_ALLSI</name>
<evidence type="ECO:0000256" key="2">
    <source>
        <dbReference type="ARBA" id="ARBA00023157"/>
    </source>
</evidence>
<dbReference type="KEGG" id="asn:102371049"/>
<keyword evidence="2" id="KW-1015">Disulfide bond</keyword>
<dbReference type="InterPro" id="IPR036179">
    <property type="entry name" value="Ig-like_dom_sf"/>
</dbReference>
<dbReference type="Gene3D" id="2.60.40.10">
    <property type="entry name" value="Immunoglobulins"/>
    <property type="match status" value="1"/>
</dbReference>
<gene>
    <name evidence="8" type="primary">LOC102371049</name>
</gene>
<feature type="compositionally biased region" description="Polar residues" evidence="4">
    <location>
        <begin position="142"/>
        <end position="154"/>
    </location>
</feature>
<dbReference type="FunFam" id="2.60.40.10:FF:000049">
    <property type="entry name" value="Leukocyte immunoglobulin-like receptor subfamily B member 1"/>
    <property type="match status" value="1"/>
</dbReference>